<comment type="caution">
    <text evidence="2">The sequence shown here is derived from an EMBL/GenBank/DDBJ whole genome shotgun (WGS) entry which is preliminary data.</text>
</comment>
<evidence type="ECO:0008006" key="4">
    <source>
        <dbReference type="Google" id="ProtNLM"/>
    </source>
</evidence>
<evidence type="ECO:0000313" key="3">
    <source>
        <dbReference type="Proteomes" id="UP001597046"/>
    </source>
</evidence>
<proteinExistence type="predicted"/>
<gene>
    <name evidence="2" type="ORF">ACFQ2V_08445</name>
</gene>
<organism evidence="2 3">
    <name type="scientific">Terrabacter terrigena</name>
    <dbReference type="NCBI Taxonomy" id="574718"/>
    <lineage>
        <taxon>Bacteria</taxon>
        <taxon>Bacillati</taxon>
        <taxon>Actinomycetota</taxon>
        <taxon>Actinomycetes</taxon>
        <taxon>Micrococcales</taxon>
        <taxon>Intrasporangiaceae</taxon>
        <taxon>Terrabacter</taxon>
    </lineage>
</organism>
<dbReference type="Proteomes" id="UP001597046">
    <property type="component" value="Unassembled WGS sequence"/>
</dbReference>
<sequence length="137" mass="14332">MRLRILGAVALIVSAAVHGYLWFDGVRNQSVGPMFLVNVVAGVVIAILLVRWDSWIPAFLTLGFGAATLGAFIIASTVGLLGVHTEWKGVAVFTAAASEIVCIVVGATLLLRARAFATGMAPTQATTRATTRGRHAS</sequence>
<keyword evidence="1" id="KW-1133">Transmembrane helix</keyword>
<dbReference type="EMBL" id="JBHTKH010000004">
    <property type="protein sequence ID" value="MFD1054332.1"/>
    <property type="molecule type" value="Genomic_DNA"/>
</dbReference>
<evidence type="ECO:0000256" key="1">
    <source>
        <dbReference type="SAM" id="Phobius"/>
    </source>
</evidence>
<keyword evidence="3" id="KW-1185">Reference proteome</keyword>
<feature type="transmembrane region" description="Helical" evidence="1">
    <location>
        <begin position="59"/>
        <end position="83"/>
    </location>
</feature>
<feature type="transmembrane region" description="Helical" evidence="1">
    <location>
        <begin position="35"/>
        <end position="52"/>
    </location>
</feature>
<evidence type="ECO:0000313" key="2">
    <source>
        <dbReference type="EMBL" id="MFD1054332.1"/>
    </source>
</evidence>
<reference evidence="3" key="1">
    <citation type="journal article" date="2019" name="Int. J. Syst. Evol. Microbiol.">
        <title>The Global Catalogue of Microorganisms (GCM) 10K type strain sequencing project: providing services to taxonomists for standard genome sequencing and annotation.</title>
        <authorList>
            <consortium name="The Broad Institute Genomics Platform"/>
            <consortium name="The Broad Institute Genome Sequencing Center for Infectious Disease"/>
            <person name="Wu L."/>
            <person name="Ma J."/>
        </authorList>
    </citation>
    <scope>NUCLEOTIDE SEQUENCE [LARGE SCALE GENOMIC DNA]</scope>
    <source>
        <strain evidence="3">CCUG 57508</strain>
    </source>
</reference>
<keyword evidence="1" id="KW-0812">Transmembrane</keyword>
<feature type="transmembrane region" description="Helical" evidence="1">
    <location>
        <begin position="89"/>
        <end position="111"/>
    </location>
</feature>
<accession>A0ABW3MUE7</accession>
<keyword evidence="1" id="KW-0472">Membrane</keyword>
<dbReference type="RefSeq" id="WP_386052230.1">
    <property type="nucleotide sequence ID" value="NZ_JBHTKH010000004.1"/>
</dbReference>
<protein>
    <recommendedName>
        <fullName evidence="4">Fluoride ion transporter CrcB</fullName>
    </recommendedName>
</protein>
<name>A0ABW3MUE7_9MICO</name>